<dbReference type="Gene3D" id="3.10.180.10">
    <property type="entry name" value="2,3-Dihydroxybiphenyl 1,2-Dioxygenase, domain 1"/>
    <property type="match status" value="1"/>
</dbReference>
<gene>
    <name evidence="2" type="ORF">G3M70_10705</name>
</gene>
<dbReference type="PROSITE" id="PS51819">
    <property type="entry name" value="VOC"/>
    <property type="match status" value="1"/>
</dbReference>
<dbReference type="SUPFAM" id="SSF54593">
    <property type="entry name" value="Glyoxalase/Bleomycin resistance protein/Dihydroxybiphenyl dioxygenase"/>
    <property type="match status" value="1"/>
</dbReference>
<feature type="domain" description="VOC" evidence="1">
    <location>
        <begin position="3"/>
        <end position="118"/>
    </location>
</feature>
<sequence length="121" mass="13925">MIQKSMFVLAVRDLEASITFYRDILGFEVKEIGDDGWRIFEKDACQIMAGHCPDSIPAHDLGDHSYFAYLIVNNIDEYFAEVKGKGVELIKDIRNEPWNMREFGLRTNDGHRIMIGQELGK</sequence>
<evidence type="ECO:0000313" key="3">
    <source>
        <dbReference type="Proteomes" id="UP000594688"/>
    </source>
</evidence>
<reference evidence="2 3" key="1">
    <citation type="submission" date="2020-02" db="EMBL/GenBank/DDBJ databases">
        <title>Genomic and physiological characterization of two novel Nitrospinaceae genera.</title>
        <authorList>
            <person name="Mueller A.J."/>
            <person name="Jung M.-Y."/>
            <person name="Strachan C.R."/>
            <person name="Herbold C.W."/>
            <person name="Kirkegaard R.H."/>
            <person name="Daims H."/>
        </authorList>
    </citation>
    <scope>NUCLEOTIDE SEQUENCE [LARGE SCALE GENOMIC DNA]</scope>
    <source>
        <strain evidence="2">EB</strain>
    </source>
</reference>
<proteinExistence type="predicted"/>
<name>A0A7T0G0V4_9BACT</name>
<dbReference type="AlphaFoldDB" id="A0A7T0G0V4"/>
<dbReference type="InterPro" id="IPR029068">
    <property type="entry name" value="Glyas_Bleomycin-R_OHBP_Dase"/>
</dbReference>
<dbReference type="InterPro" id="IPR004360">
    <property type="entry name" value="Glyas_Fos-R_dOase_dom"/>
</dbReference>
<dbReference type="EMBL" id="CP048685">
    <property type="protein sequence ID" value="QPJ62313.1"/>
    <property type="molecule type" value="Genomic_DNA"/>
</dbReference>
<evidence type="ECO:0000313" key="2">
    <source>
        <dbReference type="EMBL" id="QPJ62313.1"/>
    </source>
</evidence>
<accession>A0A7T0G0V4</accession>
<evidence type="ECO:0000259" key="1">
    <source>
        <dbReference type="PROSITE" id="PS51819"/>
    </source>
</evidence>
<dbReference type="Proteomes" id="UP000594688">
    <property type="component" value="Chromosome"/>
</dbReference>
<dbReference type="Pfam" id="PF00903">
    <property type="entry name" value="Glyoxalase"/>
    <property type="match status" value="1"/>
</dbReference>
<organism evidence="2 3">
    <name type="scientific">Candidatus Nitronauta litoralis</name>
    <dbReference type="NCBI Taxonomy" id="2705533"/>
    <lineage>
        <taxon>Bacteria</taxon>
        <taxon>Pseudomonadati</taxon>
        <taxon>Nitrospinota/Tectimicrobiota group</taxon>
        <taxon>Nitrospinota</taxon>
        <taxon>Nitrospinia</taxon>
        <taxon>Nitrospinales</taxon>
        <taxon>Nitrospinaceae</taxon>
        <taxon>Candidatus Nitronauta</taxon>
    </lineage>
</organism>
<protein>
    <submittedName>
        <fullName evidence="2">Bleomycin resistance protein</fullName>
    </submittedName>
</protein>
<dbReference type="KEGG" id="nli:G3M70_10705"/>
<dbReference type="InterPro" id="IPR037523">
    <property type="entry name" value="VOC_core"/>
</dbReference>